<evidence type="ECO:0000256" key="1">
    <source>
        <dbReference type="SAM" id="SignalP"/>
    </source>
</evidence>
<evidence type="ECO:0000313" key="4">
    <source>
        <dbReference type="Proteomes" id="UP000481033"/>
    </source>
</evidence>
<accession>A0A6M0RT64</accession>
<name>A0A6M0RT64_9CYAN</name>
<feature type="domain" description="Tll0287-like" evidence="2">
    <location>
        <begin position="28"/>
        <end position="189"/>
    </location>
</feature>
<dbReference type="AlphaFoldDB" id="A0A6M0RT64"/>
<keyword evidence="1" id="KW-0732">Signal</keyword>
<feature type="signal peptide" evidence="1">
    <location>
        <begin position="1"/>
        <end position="28"/>
    </location>
</feature>
<dbReference type="Proteomes" id="UP000481033">
    <property type="component" value="Unassembled WGS sequence"/>
</dbReference>
<dbReference type="InterPro" id="IPR021796">
    <property type="entry name" value="Tll0287-like_dom"/>
</dbReference>
<comment type="caution">
    <text evidence="3">The sequence shown here is derived from an EMBL/GenBank/DDBJ whole genome shotgun (WGS) entry which is preliminary data.</text>
</comment>
<keyword evidence="4" id="KW-1185">Reference proteome</keyword>
<dbReference type="Pfam" id="PF11845">
    <property type="entry name" value="Tll0287-like"/>
    <property type="match status" value="1"/>
</dbReference>
<gene>
    <name evidence="3" type="ORF">DXZ20_27665</name>
</gene>
<protein>
    <submittedName>
        <fullName evidence="3">DUF3365 domain-containing protein</fullName>
    </submittedName>
</protein>
<reference evidence="3 4" key="1">
    <citation type="journal article" date="2020" name="Microb. Ecol.">
        <title>Ecogenomics of the Marine Benthic Filamentous Cyanobacterium Adonisia.</title>
        <authorList>
            <person name="Walter J.M."/>
            <person name="Coutinho F.H."/>
            <person name="Leomil L."/>
            <person name="Hargreaves P.I."/>
            <person name="Campeao M.E."/>
            <person name="Vieira V.V."/>
            <person name="Silva B.S."/>
            <person name="Fistarol G.O."/>
            <person name="Salomon P.S."/>
            <person name="Sawabe T."/>
            <person name="Mino S."/>
            <person name="Hosokawa M."/>
            <person name="Miyashita H."/>
            <person name="Maruyama F."/>
            <person name="van Verk M.C."/>
            <person name="Dutilh B.E."/>
            <person name="Thompson C.C."/>
            <person name="Thompson F.L."/>
        </authorList>
    </citation>
    <scope>NUCLEOTIDE SEQUENCE [LARGE SCALE GENOMIC DNA]</scope>
    <source>
        <strain evidence="3 4">CCMR0081</strain>
    </source>
</reference>
<organism evidence="3 4">
    <name type="scientific">Adonisia turfae CCMR0081</name>
    <dbReference type="NCBI Taxonomy" id="2292702"/>
    <lineage>
        <taxon>Bacteria</taxon>
        <taxon>Bacillati</taxon>
        <taxon>Cyanobacteriota</taxon>
        <taxon>Adonisia</taxon>
        <taxon>Adonisia turfae</taxon>
    </lineage>
</organism>
<proteinExistence type="predicted"/>
<feature type="chain" id="PRO_5026722711" evidence="1">
    <location>
        <begin position="29"/>
        <end position="202"/>
    </location>
</feature>
<evidence type="ECO:0000313" key="3">
    <source>
        <dbReference type="EMBL" id="NEZ59356.1"/>
    </source>
</evidence>
<evidence type="ECO:0000259" key="2">
    <source>
        <dbReference type="Pfam" id="PF11845"/>
    </source>
</evidence>
<sequence length="202" mass="22507">MFRILSKIILGFSLIILVVLVCPAIAQAQPEPAQLAKAVQEIENLDAMRSGLADYLKDAPEPPTAETMKKVCKPVGMKAMQLSQENGWQVKQMAKKYRNPAHKPDNLAATNALSTFEQSPELMGFWEKETLSDQSGTRYYRRINVEASCLACHGLKDNRPQFVKNNYPQDLAYDFKVGDLRGVYAVFIPDSVQQSVQAALGE</sequence>
<dbReference type="EMBL" id="QXHD01000004">
    <property type="protein sequence ID" value="NEZ59356.1"/>
    <property type="molecule type" value="Genomic_DNA"/>
</dbReference>